<feature type="compositionally biased region" description="Basic and acidic residues" evidence="1">
    <location>
        <begin position="115"/>
        <end position="134"/>
    </location>
</feature>
<protein>
    <submittedName>
        <fullName evidence="3">Uncharacterized protein</fullName>
    </submittedName>
</protein>
<organism evidence="3 4">
    <name type="scientific">Vavraia culicis (isolate floridensis)</name>
    <name type="common">Microsporidian parasite</name>
    <dbReference type="NCBI Taxonomy" id="948595"/>
    <lineage>
        <taxon>Eukaryota</taxon>
        <taxon>Fungi</taxon>
        <taxon>Fungi incertae sedis</taxon>
        <taxon>Microsporidia</taxon>
        <taxon>Pleistophoridae</taxon>
        <taxon>Vavraia</taxon>
    </lineage>
</organism>
<feature type="region of interest" description="Disordered" evidence="1">
    <location>
        <begin position="722"/>
        <end position="815"/>
    </location>
</feature>
<dbReference type="InParanoid" id="L2GXB1"/>
<dbReference type="GeneID" id="19878209"/>
<evidence type="ECO:0000256" key="2">
    <source>
        <dbReference type="SAM" id="Phobius"/>
    </source>
</evidence>
<feature type="compositionally biased region" description="Polar residues" evidence="1">
    <location>
        <begin position="340"/>
        <end position="350"/>
    </location>
</feature>
<sequence>MDKNSMLYDKNVREKHKNALAYYGKDKNTNKQKPMFWKIFMLSFLSYKLLLEISLLFADPSIDMERLRNELTSLRERKMVLSGIEQAQTLKEKFEVHIRDNVMHDTVGDTEYEEKGCEVGDDTGRGENGREVGVDTRSLGNNGNSRKLRKCNDREKNSERKSVVMGPRNNDQERMRMATYCLKCLGKRKRDETEQRGITCEGEPMRKRIRLNSTYVKKVKEKRATNSIYIKSLKRRSFLSYADAMPSGDYDNQDNNTQGAGFWSGLKNMFNDKILKNGQRFVDRMLGRNQNQDLQINATGTGNARTDAGEDLHSDVEGDEDFYSYTDDTGSVRTDVEEGSQANADDTGSVRTDVEEGSQANADDTGSVRTDVEEGSQANADDTGSVRTDVEEDLQTNADDTGSVLTDVEEGSQANADDTGSIRTDAGDTHPAHGFNVAVRASSQATEHSIASTKKSFMENGYATVSIYCSSAMKWIGNSFWGMMGYGSSEGQRDGSANATTHDDRANIPLASISPSGLTDDLTDGSSAGLLVSTHSINNPNLSRNSLDNSIDADGCSDTTKDRFTRWLNFENETPQTTHTNTPTEEYDFSFEDRANLAGDLPVQRDVSANAIHPGVFHPHDMRSTGLPADHSLLDSCGTCIASDDQSLNDSVFEHEMSTPDTLSTCCTPRSLEDSERIADTDFQAEPLTEIADNNSSKSEDSSNNYCRLKRNHSLNDRMLSRQISTQSQIKQPEPPLNVSHSKSEHSANSRPPILPLITMGGSGSGGGSSDSGGGTISGGGGGSNGGGGGGSGGIDNNKAPDPENTDQNDDRSSHKSMSVVTRILLCVVLLILIALAITAFYYGFKW</sequence>
<proteinExistence type="predicted"/>
<reference evidence="4" key="1">
    <citation type="submission" date="2011-03" db="EMBL/GenBank/DDBJ databases">
        <title>The genome sequence of Vavraia culicis strain floridensis.</title>
        <authorList>
            <consortium name="The Broad Institute Genome Sequencing Platform"/>
            <person name="Cuomo C."/>
            <person name="Becnel J."/>
            <person name="Sanscrainte N."/>
            <person name="Young S.K."/>
            <person name="Zeng Q."/>
            <person name="Gargeya S."/>
            <person name="Fitzgerald M."/>
            <person name="Haas B."/>
            <person name="Abouelleil A."/>
            <person name="Alvarado L."/>
            <person name="Arachchi H.M."/>
            <person name="Berlin A."/>
            <person name="Chapman S.B."/>
            <person name="Gearin G."/>
            <person name="Goldberg J."/>
            <person name="Griggs A."/>
            <person name="Gujja S."/>
            <person name="Hansen M."/>
            <person name="Heiman D."/>
            <person name="Howarth C."/>
            <person name="Larimer J."/>
            <person name="Lui A."/>
            <person name="MacDonald P.J.P."/>
            <person name="McCowen C."/>
            <person name="Montmayeur A."/>
            <person name="Murphy C."/>
            <person name="Neiman D."/>
            <person name="Pearson M."/>
            <person name="Priest M."/>
            <person name="Roberts A."/>
            <person name="Saif S."/>
            <person name="Shea T."/>
            <person name="Sisk P."/>
            <person name="Stolte C."/>
            <person name="Sykes S."/>
            <person name="Wortman J."/>
            <person name="Nusbaum C."/>
            <person name="Birren B."/>
        </authorList>
    </citation>
    <scope>NUCLEOTIDE SEQUENCE [LARGE SCALE GENOMIC DNA]</scope>
    <source>
        <strain evidence="4">floridensis</strain>
    </source>
</reference>
<feature type="compositionally biased region" description="Polar residues" evidence="1">
    <location>
        <begin position="412"/>
        <end position="422"/>
    </location>
</feature>
<dbReference type="RefSeq" id="XP_008073338.1">
    <property type="nucleotide sequence ID" value="XM_008075147.1"/>
</dbReference>
<name>L2GXB1_VAVCU</name>
<dbReference type="EMBL" id="GL877406">
    <property type="protein sequence ID" value="ELA48279.1"/>
    <property type="molecule type" value="Genomic_DNA"/>
</dbReference>
<feature type="compositionally biased region" description="Polar residues" evidence="1">
    <location>
        <begin position="376"/>
        <end position="386"/>
    </location>
</feature>
<feature type="compositionally biased region" description="Basic and acidic residues" evidence="1">
    <location>
        <begin position="150"/>
        <end position="162"/>
    </location>
</feature>
<feature type="region of interest" description="Disordered" evidence="1">
    <location>
        <begin position="115"/>
        <end position="165"/>
    </location>
</feature>
<accession>L2GXB1</accession>
<evidence type="ECO:0000313" key="3">
    <source>
        <dbReference type="EMBL" id="ELA48279.1"/>
    </source>
</evidence>
<evidence type="ECO:0000313" key="4">
    <source>
        <dbReference type="Proteomes" id="UP000011081"/>
    </source>
</evidence>
<feature type="region of interest" description="Disordered" evidence="1">
    <location>
        <begin position="489"/>
        <end position="519"/>
    </location>
</feature>
<feature type="compositionally biased region" description="Polar residues" evidence="1">
    <location>
        <begin position="293"/>
        <end position="304"/>
    </location>
</feature>
<feature type="region of interest" description="Disordered" evidence="1">
    <location>
        <begin position="680"/>
        <end position="706"/>
    </location>
</feature>
<feature type="transmembrane region" description="Helical" evidence="2">
    <location>
        <begin position="824"/>
        <end position="845"/>
    </location>
</feature>
<feature type="compositionally biased region" description="Polar residues" evidence="1">
    <location>
        <begin position="358"/>
        <end position="368"/>
    </location>
</feature>
<keyword evidence="2" id="KW-0472">Membrane</keyword>
<dbReference type="HOGENOM" id="CLU_336560_0_0_1"/>
<gene>
    <name evidence="3" type="ORF">VCUG_00320</name>
</gene>
<dbReference type="Proteomes" id="UP000011081">
    <property type="component" value="Unassembled WGS sequence"/>
</dbReference>
<feature type="compositionally biased region" description="Polar residues" evidence="1">
    <location>
        <begin position="395"/>
        <end position="404"/>
    </location>
</feature>
<feature type="compositionally biased region" description="Gly residues" evidence="1">
    <location>
        <begin position="761"/>
        <end position="794"/>
    </location>
</feature>
<feature type="compositionally biased region" description="Basic and acidic residues" evidence="1">
    <location>
        <begin position="307"/>
        <end position="316"/>
    </location>
</feature>
<dbReference type="VEuPathDB" id="MicrosporidiaDB:VCUG_00320"/>
<feature type="compositionally biased region" description="Polar residues" evidence="1">
    <location>
        <begin position="722"/>
        <end position="731"/>
    </location>
</feature>
<keyword evidence="4" id="KW-1185">Reference proteome</keyword>
<dbReference type="AlphaFoldDB" id="L2GXB1"/>
<keyword evidence="2" id="KW-1133">Transmembrane helix</keyword>
<feature type="compositionally biased region" description="Low complexity" evidence="1">
    <location>
        <begin position="693"/>
        <end position="705"/>
    </location>
</feature>
<feature type="region of interest" description="Disordered" evidence="1">
    <location>
        <begin position="293"/>
        <end position="427"/>
    </location>
</feature>
<evidence type="ECO:0000256" key="1">
    <source>
        <dbReference type="SAM" id="MobiDB-lite"/>
    </source>
</evidence>
<dbReference type="STRING" id="948595.L2GXB1"/>
<feature type="transmembrane region" description="Helical" evidence="2">
    <location>
        <begin position="35"/>
        <end position="58"/>
    </location>
</feature>
<keyword evidence="2" id="KW-0812">Transmembrane</keyword>